<name>A0A2N7L3C4_9GAMM</name>
<accession>A0A2N7L3C4</accession>
<sequence length="521" mass="58899">MKDSFTVYLTSAPREHGDFRLSEAERKYLKRKIRLRSLKLLMWFAMPTVFIFLISTPFFLIGIEETASDGLSVLSCFFFTLPFLLCSIVILPNRADYKTALSMSFWLSLDNISVVDVTGFWGTRIHETQDADNLWTIGNELIEFPEHWAVSIDSIIQQSGMQSNVVTFRVVKFADATGETIRIKMRSTESRQRLDSVFADPRYFVLEAKPRSVEQDAQYGVGAVKSDPFVSAVGLGALILSVFLWIYVSILEDDRAGEGSVLERELYGMSAQLGMKTTLDASQLAERDLPRLTPHPEFGTLAFVGEAFNYVTVSKNQPPYTSFILSVDEYWLINRMASTFPDVVIGERNTVKNKSAIDGYRNKLLAIIERSSRRSLSVRASVKNTIMMLSDSTLEQQMYAQGWSHSVSEEFVEALIPKPSIHQVESPYLLKTRICKFKAPLCYFNSVDIESKRMASPMFTDLHGDIILSNAEDLDRIIEVQREHEKIMLQVTPWDYFWIVALATTGFGALSMGGGLGKISR</sequence>
<proteinExistence type="predicted"/>
<evidence type="ECO:0000256" key="1">
    <source>
        <dbReference type="SAM" id="Phobius"/>
    </source>
</evidence>
<protein>
    <submittedName>
        <fullName evidence="2">Uncharacterized protein</fullName>
    </submittedName>
</protein>
<comment type="caution">
    <text evidence="2">The sequence shown here is derived from an EMBL/GenBank/DDBJ whole genome shotgun (WGS) entry which is preliminary data.</text>
</comment>
<evidence type="ECO:0000313" key="2">
    <source>
        <dbReference type="EMBL" id="PMN87402.1"/>
    </source>
</evidence>
<feature type="transmembrane region" description="Helical" evidence="1">
    <location>
        <begin position="229"/>
        <end position="248"/>
    </location>
</feature>
<feature type="transmembrane region" description="Helical" evidence="1">
    <location>
        <begin position="496"/>
        <end position="516"/>
    </location>
</feature>
<dbReference type="EMBL" id="MDAL01000071">
    <property type="protein sequence ID" value="PMN87402.1"/>
    <property type="molecule type" value="Genomic_DNA"/>
</dbReference>
<dbReference type="Proteomes" id="UP000235387">
    <property type="component" value="Unassembled WGS sequence"/>
</dbReference>
<evidence type="ECO:0000313" key="3">
    <source>
        <dbReference type="Proteomes" id="UP000235387"/>
    </source>
</evidence>
<dbReference type="AlphaFoldDB" id="A0A2N7L3C4"/>
<gene>
    <name evidence="2" type="ORF">BCT23_08580</name>
</gene>
<feature type="transmembrane region" description="Helical" evidence="1">
    <location>
        <begin position="40"/>
        <end position="60"/>
    </location>
</feature>
<reference evidence="3" key="1">
    <citation type="submission" date="2016-07" db="EMBL/GenBank/DDBJ databases">
        <title>Nontailed viruses are major unrecognized killers of bacteria in the ocean.</title>
        <authorList>
            <person name="Kauffman K."/>
            <person name="Hussain F."/>
            <person name="Yang J."/>
            <person name="Arevalo P."/>
            <person name="Brown J."/>
            <person name="Cutler M."/>
            <person name="Kelly L."/>
            <person name="Polz M.F."/>
        </authorList>
    </citation>
    <scope>NUCLEOTIDE SEQUENCE [LARGE SCALE GENOMIC DNA]</scope>
    <source>
        <strain evidence="3">10N.261.45.A10</strain>
    </source>
</reference>
<organism evidence="2 3">
    <name type="scientific">Enterovibrio norvegicus</name>
    <dbReference type="NCBI Taxonomy" id="188144"/>
    <lineage>
        <taxon>Bacteria</taxon>
        <taxon>Pseudomonadati</taxon>
        <taxon>Pseudomonadota</taxon>
        <taxon>Gammaproteobacteria</taxon>
        <taxon>Vibrionales</taxon>
        <taxon>Vibrionaceae</taxon>
        <taxon>Enterovibrio</taxon>
    </lineage>
</organism>
<keyword evidence="1" id="KW-0472">Membrane</keyword>
<keyword evidence="1" id="KW-0812">Transmembrane</keyword>
<keyword evidence="1" id="KW-1133">Transmembrane helix</keyword>
<feature type="transmembrane region" description="Helical" evidence="1">
    <location>
        <begin position="72"/>
        <end position="91"/>
    </location>
</feature>